<evidence type="ECO:0000256" key="2">
    <source>
        <dbReference type="ARBA" id="ARBA00022448"/>
    </source>
</evidence>
<dbReference type="SMART" id="SM00062">
    <property type="entry name" value="PBPb"/>
    <property type="match status" value="1"/>
</dbReference>
<dbReference type="SUPFAM" id="SSF53850">
    <property type="entry name" value="Periplasmic binding protein-like II"/>
    <property type="match status" value="1"/>
</dbReference>
<dbReference type="GO" id="GO:0005576">
    <property type="term" value="C:extracellular region"/>
    <property type="evidence" value="ECO:0007669"/>
    <property type="project" value="TreeGrafter"/>
</dbReference>
<keyword evidence="6" id="KW-1185">Reference proteome</keyword>
<dbReference type="GO" id="GO:0030288">
    <property type="term" value="C:outer membrane-bounded periplasmic space"/>
    <property type="evidence" value="ECO:0007669"/>
    <property type="project" value="TreeGrafter"/>
</dbReference>
<dbReference type="PANTHER" id="PTHR30085:SF6">
    <property type="entry name" value="ABC TRANSPORTER GLUTAMINE-BINDING PROTEIN GLNH"/>
    <property type="match status" value="1"/>
</dbReference>
<sequence>MFAIALVAGSTMVAGCGIDQVTAPQLRPPATPVDYPIARNVSLPGSPVFDKIRKAGTLVVGVKDDQPGLSIRDVASGRYAGFDIEIAKLVAAGLGFGSYRISYVPVDSAAREQAISNGDVDYYVGAYTITDKRKQQVSFAGPYFTAGQDLLVRADDNTITGKDGLHGKRVCSVTGSTSIQRVRDLALTEPRNISEFQKYSECVDRLVAGQTDAVTADNAVLAGYAAQEPDAMKLVGKTFSVEPYGVGLAKDDKVLRDAIDDVLEKAVNDGTWRAICDRYFGVAGVPVSAPAIVRY</sequence>
<evidence type="ECO:0000313" key="5">
    <source>
        <dbReference type="EMBL" id="MTD53361.1"/>
    </source>
</evidence>
<name>A0A6N7Z0Q3_9PSEU</name>
<gene>
    <name evidence="5" type="ORF">GKO32_05105</name>
</gene>
<evidence type="ECO:0000256" key="3">
    <source>
        <dbReference type="ARBA" id="ARBA00022729"/>
    </source>
</evidence>
<keyword evidence="2" id="KW-0813">Transport</keyword>
<dbReference type="GO" id="GO:0006865">
    <property type="term" value="P:amino acid transport"/>
    <property type="evidence" value="ECO:0007669"/>
    <property type="project" value="TreeGrafter"/>
</dbReference>
<protein>
    <submittedName>
        <fullName evidence="5">Transporter substrate-binding domain-containing protein</fullName>
    </submittedName>
</protein>
<evidence type="ECO:0000256" key="1">
    <source>
        <dbReference type="ARBA" id="ARBA00010333"/>
    </source>
</evidence>
<keyword evidence="3" id="KW-0732">Signal</keyword>
<dbReference type="Proteomes" id="UP000440096">
    <property type="component" value="Unassembled WGS sequence"/>
</dbReference>
<dbReference type="CDD" id="cd13690">
    <property type="entry name" value="PBP2_GluB"/>
    <property type="match status" value="1"/>
</dbReference>
<comment type="similarity">
    <text evidence="1">Belongs to the bacterial solute-binding protein 3 family.</text>
</comment>
<evidence type="ECO:0000259" key="4">
    <source>
        <dbReference type="SMART" id="SM00062"/>
    </source>
</evidence>
<dbReference type="Pfam" id="PF00497">
    <property type="entry name" value="SBP_bac_3"/>
    <property type="match status" value="1"/>
</dbReference>
<organism evidence="5 6">
    <name type="scientific">Amycolatopsis pithecellobii</name>
    <dbReference type="NCBI Taxonomy" id="664692"/>
    <lineage>
        <taxon>Bacteria</taxon>
        <taxon>Bacillati</taxon>
        <taxon>Actinomycetota</taxon>
        <taxon>Actinomycetes</taxon>
        <taxon>Pseudonocardiales</taxon>
        <taxon>Pseudonocardiaceae</taxon>
        <taxon>Amycolatopsis</taxon>
    </lineage>
</organism>
<feature type="domain" description="Solute-binding protein family 3/N-terminal" evidence="4">
    <location>
        <begin position="57"/>
        <end position="283"/>
    </location>
</feature>
<reference evidence="5 6" key="1">
    <citation type="submission" date="2019-11" db="EMBL/GenBank/DDBJ databases">
        <title>Draft genome of Amycolatopsis RM579.</title>
        <authorList>
            <person name="Duangmal K."/>
            <person name="Mingma R."/>
        </authorList>
    </citation>
    <scope>NUCLEOTIDE SEQUENCE [LARGE SCALE GENOMIC DNA]</scope>
    <source>
        <strain evidence="5 6">RM579</strain>
    </source>
</reference>
<dbReference type="EMBL" id="WMBA01000005">
    <property type="protein sequence ID" value="MTD53361.1"/>
    <property type="molecule type" value="Genomic_DNA"/>
</dbReference>
<comment type="caution">
    <text evidence="5">The sequence shown here is derived from an EMBL/GenBank/DDBJ whole genome shotgun (WGS) entry which is preliminary data.</text>
</comment>
<dbReference type="PANTHER" id="PTHR30085">
    <property type="entry name" value="AMINO ACID ABC TRANSPORTER PERMEASE"/>
    <property type="match status" value="1"/>
</dbReference>
<evidence type="ECO:0000313" key="6">
    <source>
        <dbReference type="Proteomes" id="UP000440096"/>
    </source>
</evidence>
<accession>A0A6N7Z0Q3</accession>
<dbReference type="OrthoDB" id="9807888at2"/>
<dbReference type="AlphaFoldDB" id="A0A6N7Z0Q3"/>
<proteinExistence type="inferred from homology"/>
<dbReference type="Gene3D" id="3.40.190.10">
    <property type="entry name" value="Periplasmic binding protein-like II"/>
    <property type="match status" value="2"/>
</dbReference>
<dbReference type="InterPro" id="IPR001638">
    <property type="entry name" value="Solute-binding_3/MltF_N"/>
</dbReference>
<dbReference type="InterPro" id="IPR051455">
    <property type="entry name" value="Bact_solute-bind_prot3"/>
</dbReference>